<dbReference type="SUPFAM" id="SSF52540">
    <property type="entry name" value="P-loop containing nucleoside triphosphate hydrolases"/>
    <property type="match status" value="1"/>
</dbReference>
<comment type="pathway">
    <text evidence="1 11">Metabolic intermediate biosynthesis; chorismate biosynthesis; chorismate from D-erythrose 4-phosphate and phosphoenolpyruvate: step 5/7.</text>
</comment>
<evidence type="ECO:0000256" key="10">
    <source>
        <dbReference type="ARBA" id="ARBA00048567"/>
    </source>
</evidence>
<keyword evidence="5 11" id="KW-0808">Transferase</keyword>
<dbReference type="EC" id="2.7.1.71" evidence="3 11"/>
<feature type="binding site" evidence="11">
    <location>
        <position position="36"/>
    </location>
    <ligand>
        <name>substrate</name>
    </ligand>
</feature>
<evidence type="ECO:0000256" key="5">
    <source>
        <dbReference type="ARBA" id="ARBA00022679"/>
    </source>
</evidence>
<feature type="binding site" evidence="11">
    <location>
        <position position="139"/>
    </location>
    <ligand>
        <name>substrate</name>
    </ligand>
</feature>
<keyword evidence="7 11" id="KW-0418">Kinase</keyword>
<dbReference type="GO" id="GO:0005829">
    <property type="term" value="C:cytosol"/>
    <property type="evidence" value="ECO:0007669"/>
    <property type="project" value="TreeGrafter"/>
</dbReference>
<reference evidence="12 13" key="1">
    <citation type="submission" date="2016-12" db="EMBL/GenBank/DDBJ databases">
        <authorList>
            <person name="Song W.-J."/>
            <person name="Kurnit D.M."/>
        </authorList>
    </citation>
    <scope>NUCLEOTIDE SEQUENCE [LARGE SCALE GENOMIC DNA]</scope>
    <source>
        <strain evidence="12 13">175</strain>
    </source>
</reference>
<organism evidence="12 13">
    <name type="scientific">Methylomagnum ishizawai</name>
    <dbReference type="NCBI Taxonomy" id="1760988"/>
    <lineage>
        <taxon>Bacteria</taxon>
        <taxon>Pseudomonadati</taxon>
        <taxon>Pseudomonadota</taxon>
        <taxon>Gammaproteobacteria</taxon>
        <taxon>Methylococcales</taxon>
        <taxon>Methylococcaceae</taxon>
        <taxon>Methylomagnum</taxon>
    </lineage>
</organism>
<dbReference type="InterPro" id="IPR031322">
    <property type="entry name" value="Shikimate/glucono_kinase"/>
</dbReference>
<dbReference type="PANTHER" id="PTHR21087:SF16">
    <property type="entry name" value="SHIKIMATE KINASE 1, CHLOROPLASTIC"/>
    <property type="match status" value="1"/>
</dbReference>
<keyword evidence="9 11" id="KW-0057">Aromatic amino acid biosynthesis</keyword>
<keyword evidence="8 11" id="KW-0067">ATP-binding</keyword>
<evidence type="ECO:0000256" key="7">
    <source>
        <dbReference type="ARBA" id="ARBA00022777"/>
    </source>
</evidence>
<keyword evidence="11" id="KW-0460">Magnesium</keyword>
<evidence type="ECO:0000256" key="11">
    <source>
        <dbReference type="HAMAP-Rule" id="MF_00109"/>
    </source>
</evidence>
<dbReference type="STRING" id="1760988.SAMN02949497_1463"/>
<dbReference type="PANTHER" id="PTHR21087">
    <property type="entry name" value="SHIKIMATE KINASE"/>
    <property type="match status" value="1"/>
</dbReference>
<accession>A0A1Y6CV37</accession>
<comment type="subunit">
    <text evidence="11">Monomer.</text>
</comment>
<comment type="catalytic activity">
    <reaction evidence="10 11">
        <text>shikimate + ATP = 3-phosphoshikimate + ADP + H(+)</text>
        <dbReference type="Rhea" id="RHEA:13121"/>
        <dbReference type="ChEBI" id="CHEBI:15378"/>
        <dbReference type="ChEBI" id="CHEBI:30616"/>
        <dbReference type="ChEBI" id="CHEBI:36208"/>
        <dbReference type="ChEBI" id="CHEBI:145989"/>
        <dbReference type="ChEBI" id="CHEBI:456216"/>
        <dbReference type="EC" id="2.7.1.71"/>
    </reaction>
</comment>
<name>A0A1Y6CV37_9GAMM</name>
<gene>
    <name evidence="11" type="primary">aroK</name>
    <name evidence="12" type="ORF">SAMN02949497_1463</name>
</gene>
<evidence type="ECO:0000256" key="3">
    <source>
        <dbReference type="ARBA" id="ARBA00012154"/>
    </source>
</evidence>
<dbReference type="GO" id="GO:0005524">
    <property type="term" value="F:ATP binding"/>
    <property type="evidence" value="ECO:0007669"/>
    <property type="project" value="UniProtKB-UniRule"/>
</dbReference>
<dbReference type="InterPro" id="IPR000623">
    <property type="entry name" value="Shikimate_kinase/TSH1"/>
</dbReference>
<comment type="function">
    <text evidence="11">Catalyzes the specific phosphorylation of the 3-hydroxyl group of shikimic acid using ATP as a cosubstrate.</text>
</comment>
<dbReference type="GO" id="GO:0008652">
    <property type="term" value="P:amino acid biosynthetic process"/>
    <property type="evidence" value="ECO:0007669"/>
    <property type="project" value="UniProtKB-KW"/>
</dbReference>
<dbReference type="InterPro" id="IPR023000">
    <property type="entry name" value="Shikimate_kinase_CS"/>
</dbReference>
<dbReference type="HAMAP" id="MF_00109">
    <property type="entry name" value="Shikimate_kinase"/>
    <property type="match status" value="1"/>
</dbReference>
<evidence type="ECO:0000313" key="13">
    <source>
        <dbReference type="Proteomes" id="UP000192923"/>
    </source>
</evidence>
<evidence type="ECO:0000256" key="4">
    <source>
        <dbReference type="ARBA" id="ARBA00022605"/>
    </source>
</evidence>
<comment type="cofactor">
    <cofactor evidence="11">
        <name>Mg(2+)</name>
        <dbReference type="ChEBI" id="CHEBI:18420"/>
    </cofactor>
    <text evidence="11">Binds 1 Mg(2+) ion per subunit.</text>
</comment>
<dbReference type="GO" id="GO:0000287">
    <property type="term" value="F:magnesium ion binding"/>
    <property type="evidence" value="ECO:0007669"/>
    <property type="project" value="UniProtKB-UniRule"/>
</dbReference>
<dbReference type="InterPro" id="IPR027417">
    <property type="entry name" value="P-loop_NTPase"/>
</dbReference>
<keyword evidence="6 11" id="KW-0547">Nucleotide-binding</keyword>
<keyword evidence="11" id="KW-0963">Cytoplasm</keyword>
<dbReference type="UniPathway" id="UPA00053">
    <property type="reaction ID" value="UER00088"/>
</dbReference>
<sequence length="179" mass="20305">MKQSKNIYLIGPMGAGKTTIGRLLAKSLGVDFVDSDKQIEQRTGVTIPMIFEYEGEVGFRRREAEVLAELTPMDGIVMATGGGSILLPENRELIRRHGFVVYLHCPVEKQLERTHKDANRPLLNTENPRQKLLDLFHIREPIYRSLADFVVDTGQSTSRSAVRQILRVYHRTHSRPGKP</sequence>
<keyword evidence="4 11" id="KW-0028">Amino-acid biosynthesis</keyword>
<proteinExistence type="inferred from homology"/>
<dbReference type="EMBL" id="FXAM01000001">
    <property type="protein sequence ID" value="SMF94156.1"/>
    <property type="molecule type" value="Genomic_DNA"/>
</dbReference>
<protein>
    <recommendedName>
        <fullName evidence="3 11">Shikimate kinase</fullName>
        <shortName evidence="11">SK</shortName>
        <ecNumber evidence="3 11">2.7.1.71</ecNumber>
    </recommendedName>
</protein>
<dbReference type="RefSeq" id="WP_085211280.1">
    <property type="nucleotide sequence ID" value="NZ_FXAM01000001.1"/>
</dbReference>
<feature type="binding site" evidence="11">
    <location>
        <position position="120"/>
    </location>
    <ligand>
        <name>ATP</name>
        <dbReference type="ChEBI" id="CHEBI:30616"/>
    </ligand>
</feature>
<dbReference type="Gene3D" id="3.40.50.300">
    <property type="entry name" value="P-loop containing nucleotide triphosphate hydrolases"/>
    <property type="match status" value="1"/>
</dbReference>
<dbReference type="OrthoDB" id="9800332at2"/>
<dbReference type="PROSITE" id="PS01128">
    <property type="entry name" value="SHIKIMATE_KINASE"/>
    <property type="match status" value="1"/>
</dbReference>
<evidence type="ECO:0000256" key="8">
    <source>
        <dbReference type="ARBA" id="ARBA00022840"/>
    </source>
</evidence>
<dbReference type="GO" id="GO:0009073">
    <property type="term" value="P:aromatic amino acid family biosynthetic process"/>
    <property type="evidence" value="ECO:0007669"/>
    <property type="project" value="UniProtKB-KW"/>
</dbReference>
<comment type="subcellular location">
    <subcellularLocation>
        <location evidence="11">Cytoplasm</location>
    </subcellularLocation>
</comment>
<keyword evidence="11" id="KW-0479">Metal-binding</keyword>
<dbReference type="CDD" id="cd00464">
    <property type="entry name" value="SK"/>
    <property type="match status" value="1"/>
</dbReference>
<feature type="binding site" evidence="11">
    <location>
        <position position="60"/>
    </location>
    <ligand>
        <name>substrate</name>
    </ligand>
</feature>
<dbReference type="NCBIfam" id="NF003456">
    <property type="entry name" value="PRK05057.1"/>
    <property type="match status" value="1"/>
</dbReference>
<dbReference type="AlphaFoldDB" id="A0A1Y6CV37"/>
<dbReference type="PRINTS" id="PR01100">
    <property type="entry name" value="SHIKIMTKNASE"/>
</dbReference>
<dbReference type="Pfam" id="PF01202">
    <property type="entry name" value="SKI"/>
    <property type="match status" value="1"/>
</dbReference>
<dbReference type="Proteomes" id="UP000192923">
    <property type="component" value="Unassembled WGS sequence"/>
</dbReference>
<feature type="binding site" evidence="11">
    <location>
        <begin position="14"/>
        <end position="19"/>
    </location>
    <ligand>
        <name>ATP</name>
        <dbReference type="ChEBI" id="CHEBI:30616"/>
    </ligand>
</feature>
<dbReference type="GO" id="GO:0004765">
    <property type="term" value="F:shikimate kinase activity"/>
    <property type="evidence" value="ECO:0007669"/>
    <property type="project" value="UniProtKB-UniRule"/>
</dbReference>
<evidence type="ECO:0000256" key="9">
    <source>
        <dbReference type="ARBA" id="ARBA00023141"/>
    </source>
</evidence>
<evidence type="ECO:0000256" key="6">
    <source>
        <dbReference type="ARBA" id="ARBA00022741"/>
    </source>
</evidence>
<keyword evidence="13" id="KW-1185">Reference proteome</keyword>
<comment type="caution">
    <text evidence="11">Lacks conserved residue(s) required for the propagation of feature annotation.</text>
</comment>
<dbReference type="GO" id="GO:0009423">
    <property type="term" value="P:chorismate biosynthetic process"/>
    <property type="evidence" value="ECO:0007669"/>
    <property type="project" value="UniProtKB-UniRule"/>
</dbReference>
<feature type="binding site" evidence="11">
    <location>
        <position position="82"/>
    </location>
    <ligand>
        <name>substrate</name>
    </ligand>
</feature>
<evidence type="ECO:0000256" key="2">
    <source>
        <dbReference type="ARBA" id="ARBA00006997"/>
    </source>
</evidence>
<feature type="binding site" evidence="11">
    <location>
        <position position="18"/>
    </location>
    <ligand>
        <name>Mg(2+)</name>
        <dbReference type="ChEBI" id="CHEBI:18420"/>
    </ligand>
</feature>
<evidence type="ECO:0000313" key="12">
    <source>
        <dbReference type="EMBL" id="SMF94156.1"/>
    </source>
</evidence>
<comment type="similarity">
    <text evidence="2 11">Belongs to the shikimate kinase family.</text>
</comment>
<evidence type="ECO:0000256" key="1">
    <source>
        <dbReference type="ARBA" id="ARBA00004842"/>
    </source>
</evidence>